<dbReference type="GeneID" id="18247738"/>
<dbReference type="GO" id="GO:0019786">
    <property type="term" value="F:protein-phosphatidylethanolamide deconjugating activity"/>
    <property type="evidence" value="ECO:0007669"/>
    <property type="project" value="InterPro"/>
</dbReference>
<dbReference type="OrthoDB" id="2960936at2759"/>
<dbReference type="KEGG" id="cten:18247738"/>
<evidence type="ECO:0000256" key="8">
    <source>
        <dbReference type="ARBA" id="ARBA00022927"/>
    </source>
</evidence>
<keyword evidence="5 11" id="KW-0645">Protease</keyword>
<dbReference type="InterPro" id="IPR038765">
    <property type="entry name" value="Papain-like_cys_pep_sf"/>
</dbReference>
<dbReference type="GO" id="GO:0000423">
    <property type="term" value="P:mitophagy"/>
    <property type="evidence" value="ECO:0007669"/>
    <property type="project" value="TreeGrafter"/>
</dbReference>
<evidence type="ECO:0000256" key="3">
    <source>
        <dbReference type="ARBA" id="ARBA00022448"/>
    </source>
</evidence>
<comment type="catalytic activity">
    <reaction evidence="10">
        <text>[protein]-C-terminal L-amino acid-glycyl-phosphatidylethanolamide + H2O = [protein]-C-terminal L-amino acid-glycine + a 1,2-diacyl-sn-glycero-3-phosphoethanolamine</text>
        <dbReference type="Rhea" id="RHEA:67548"/>
        <dbReference type="Rhea" id="RHEA-COMP:17323"/>
        <dbReference type="Rhea" id="RHEA-COMP:17324"/>
        <dbReference type="ChEBI" id="CHEBI:15377"/>
        <dbReference type="ChEBI" id="CHEBI:64612"/>
        <dbReference type="ChEBI" id="CHEBI:172940"/>
        <dbReference type="ChEBI" id="CHEBI:172941"/>
    </reaction>
    <physiologicalReaction direction="left-to-right" evidence="10">
        <dbReference type="Rhea" id="RHEA:67549"/>
    </physiologicalReaction>
</comment>
<keyword evidence="7" id="KW-0788">Thiol protease</keyword>
<dbReference type="GO" id="GO:0005634">
    <property type="term" value="C:nucleus"/>
    <property type="evidence" value="ECO:0007669"/>
    <property type="project" value="UniProtKB-SubCell"/>
</dbReference>
<dbReference type="eggNOG" id="KOG2674">
    <property type="taxonomic scope" value="Eukaryota"/>
</dbReference>
<dbReference type="PANTHER" id="PTHR22624:SF49">
    <property type="entry name" value="CYSTEINE PROTEASE"/>
    <property type="match status" value="1"/>
</dbReference>
<protein>
    <recommendedName>
        <fullName evidence="11">Cysteine protease</fullName>
        <ecNumber evidence="11">3.4.22.-</ecNumber>
    </recommendedName>
</protein>
<dbReference type="GO" id="GO:0004197">
    <property type="term" value="F:cysteine-type endopeptidase activity"/>
    <property type="evidence" value="ECO:0007669"/>
    <property type="project" value="TreeGrafter"/>
</dbReference>
<dbReference type="Pfam" id="PF03416">
    <property type="entry name" value="Peptidase_C54"/>
    <property type="match status" value="1"/>
</dbReference>
<sequence length="408" mass="46115">MASMSTKDIPEQHSLETPLEDAPPERSGLSFSFSELWQHIPRPTSNPGNETEVIVEKPPKIIMGQSYKVEDEFLLQVEALVWLTYRTGFEPIPKNPNGPHPLAFVQSMVFNKNPLSTNVHSFIDNENFTTDVGWGCMIRTSQSLLANTYKRMISEDAQQEIQLLDQFKDSEAAPFSLHNFIRVANESPLQVKPGQWFGPNAASLSIQRLCNLVNSKENFGLPGLSVLISENSDLYDDKVQEFLDKKKQSLLILLPIRLGIDKTNEFYYSSILQLLNCKQSVGIAGGKPSSSFYFFGYDNDELLYLDPHYPQGTNAGYNSYHTPRYQRLTISQLDPSMMIGILVDDLQDYNTFKAECLEKNNKIVHFAAKSAINEIQAPASEVNADFVDFVDDFDEDDIVEDEDLDRVS</sequence>
<evidence type="ECO:0000256" key="10">
    <source>
        <dbReference type="ARBA" id="ARBA00029362"/>
    </source>
</evidence>
<evidence type="ECO:0000313" key="15">
    <source>
        <dbReference type="Proteomes" id="UP000000707"/>
    </source>
</evidence>
<dbReference type="MEROPS" id="C54.001"/>
<evidence type="ECO:0000256" key="9">
    <source>
        <dbReference type="ARBA" id="ARBA00023006"/>
    </source>
</evidence>
<dbReference type="GO" id="GO:0016485">
    <property type="term" value="P:protein processing"/>
    <property type="evidence" value="ECO:0007669"/>
    <property type="project" value="TreeGrafter"/>
</dbReference>
<dbReference type="GO" id="GO:0015031">
    <property type="term" value="P:protein transport"/>
    <property type="evidence" value="ECO:0007669"/>
    <property type="project" value="UniProtKB-KW"/>
</dbReference>
<evidence type="ECO:0000256" key="2">
    <source>
        <dbReference type="ARBA" id="ARBA00010958"/>
    </source>
</evidence>
<keyword evidence="11" id="KW-0539">Nucleus</keyword>
<reference evidence="14 15" key="1">
    <citation type="journal article" date="2011" name="Proc. Natl. Acad. Sci. U.S.A.">
        <title>Comparative genomics of xylose-fermenting fungi for enhanced biofuel production.</title>
        <authorList>
            <person name="Wohlbach D.J."/>
            <person name="Kuo A."/>
            <person name="Sato T.K."/>
            <person name="Potts K.M."/>
            <person name="Salamov A.A."/>
            <person name="LaButti K.M."/>
            <person name="Sun H."/>
            <person name="Clum A."/>
            <person name="Pangilinan J.L."/>
            <person name="Lindquist E.A."/>
            <person name="Lucas S."/>
            <person name="Lapidus A."/>
            <person name="Jin M."/>
            <person name="Gunawan C."/>
            <person name="Balan V."/>
            <person name="Dale B.E."/>
            <person name="Jeffries T.W."/>
            <person name="Zinkel R."/>
            <person name="Barry K.W."/>
            <person name="Grigoriev I.V."/>
            <person name="Gasch A.P."/>
        </authorList>
    </citation>
    <scope>NUCLEOTIDE SEQUENCE [LARGE SCALE GENOMIC DNA]</scope>
    <source>
        <strain evidence="15">ATCC 10573 / BCRC 21748 / CBS 615 / JCM 9827 / NBRC 10315 / NRRL Y-1498 / VKM Y-70</strain>
    </source>
</reference>
<dbReference type="GO" id="GO:0000045">
    <property type="term" value="P:autophagosome assembly"/>
    <property type="evidence" value="ECO:0007669"/>
    <property type="project" value="TreeGrafter"/>
</dbReference>
<keyword evidence="3" id="KW-0813">Transport</keyword>
<evidence type="ECO:0000256" key="4">
    <source>
        <dbReference type="ARBA" id="ARBA00022490"/>
    </source>
</evidence>
<keyword evidence="15" id="KW-1185">Reference proteome</keyword>
<organism evidence="15">
    <name type="scientific">Candida tenuis (strain ATCC 10573 / BCRC 21748 / CBS 615 / JCM 9827 / NBRC 10315 / NRRL Y-1498 / VKM Y-70)</name>
    <name type="common">Yeast</name>
    <name type="synonym">Yamadazyma tenuis</name>
    <dbReference type="NCBI Taxonomy" id="590646"/>
    <lineage>
        <taxon>Eukaryota</taxon>
        <taxon>Fungi</taxon>
        <taxon>Dikarya</taxon>
        <taxon>Ascomycota</taxon>
        <taxon>Saccharomycotina</taxon>
        <taxon>Pichiomycetes</taxon>
        <taxon>Debaryomycetaceae</taxon>
        <taxon>Yamadazyma</taxon>
    </lineage>
</organism>
<dbReference type="InterPro" id="IPR046792">
    <property type="entry name" value="Peptidase_C54_cat"/>
</dbReference>
<evidence type="ECO:0000259" key="13">
    <source>
        <dbReference type="Pfam" id="PF03416"/>
    </source>
</evidence>
<dbReference type="AlphaFoldDB" id="G3B7X9"/>
<proteinExistence type="inferred from homology"/>
<evidence type="ECO:0000256" key="6">
    <source>
        <dbReference type="ARBA" id="ARBA00022801"/>
    </source>
</evidence>
<name>G3B7X9_CANTC</name>
<dbReference type="HOGENOM" id="CLU_021259_5_2_1"/>
<dbReference type="GO" id="GO:0034727">
    <property type="term" value="P:piecemeal microautophagy of the nucleus"/>
    <property type="evidence" value="ECO:0007669"/>
    <property type="project" value="TreeGrafter"/>
</dbReference>
<dbReference type="InterPro" id="IPR005078">
    <property type="entry name" value="Peptidase_C54"/>
</dbReference>
<evidence type="ECO:0000256" key="5">
    <source>
        <dbReference type="ARBA" id="ARBA00022670"/>
    </source>
</evidence>
<keyword evidence="4 11" id="KW-0963">Cytoplasm</keyword>
<dbReference type="PANTHER" id="PTHR22624">
    <property type="entry name" value="CYSTEINE PROTEASE ATG4"/>
    <property type="match status" value="1"/>
</dbReference>
<feature type="domain" description="Peptidase C54 catalytic" evidence="13">
    <location>
        <begin position="71"/>
        <end position="354"/>
    </location>
</feature>
<evidence type="ECO:0000256" key="11">
    <source>
        <dbReference type="RuleBase" id="RU363115"/>
    </source>
</evidence>
<dbReference type="GO" id="GO:0000407">
    <property type="term" value="C:phagophore assembly site"/>
    <property type="evidence" value="ECO:0007669"/>
    <property type="project" value="UniProtKB-SubCell"/>
</dbReference>
<dbReference type="GO" id="GO:0035973">
    <property type="term" value="P:aggrephagy"/>
    <property type="evidence" value="ECO:0007669"/>
    <property type="project" value="TreeGrafter"/>
</dbReference>
<comment type="function">
    <text evidence="11">Required for selective autophagic degradation of the nucleus (nucleophagy) as well as for mitophagy which contributes to regulate mitochondrial quantity and quality by eliminating the mitochondria to a basal level to fulfill cellular energy requirements and preventing excess ROS production.</text>
</comment>
<dbReference type="Proteomes" id="UP000000707">
    <property type="component" value="Unassembled WGS sequence"/>
</dbReference>
<keyword evidence="9" id="KW-0072">Autophagy</keyword>
<dbReference type="EC" id="3.4.22.-" evidence="11"/>
<keyword evidence="8" id="KW-0653">Protein transport</keyword>
<comment type="similarity">
    <text evidence="2 11">Belongs to the peptidase C54 family.</text>
</comment>
<gene>
    <name evidence="14" type="ORF">CANTEDRAFT_115142</name>
</gene>
<dbReference type="EMBL" id="GL996527">
    <property type="protein sequence ID" value="EGV61682.1"/>
    <property type="molecule type" value="Genomic_DNA"/>
</dbReference>
<accession>G3B7X9</accession>
<evidence type="ECO:0000256" key="7">
    <source>
        <dbReference type="ARBA" id="ARBA00022807"/>
    </source>
</evidence>
<evidence type="ECO:0000256" key="12">
    <source>
        <dbReference type="SAM" id="MobiDB-lite"/>
    </source>
</evidence>
<dbReference type="SUPFAM" id="SSF54001">
    <property type="entry name" value="Cysteine proteinases"/>
    <property type="match status" value="1"/>
</dbReference>
<comment type="subcellular location">
    <subcellularLocation>
        <location evidence="11">Nucleus</location>
    </subcellularLocation>
    <subcellularLocation>
        <location evidence="11">Cytoplasm</location>
    </subcellularLocation>
    <subcellularLocation>
        <location evidence="1">Preautophagosomal structure</location>
    </subcellularLocation>
</comment>
<evidence type="ECO:0000313" key="14">
    <source>
        <dbReference type="EMBL" id="EGV61682.1"/>
    </source>
</evidence>
<feature type="region of interest" description="Disordered" evidence="12">
    <location>
        <begin position="1"/>
        <end position="26"/>
    </location>
</feature>
<keyword evidence="6 11" id="KW-0378">Hydrolase</keyword>
<dbReference type="STRING" id="590646.G3B7X9"/>
<evidence type="ECO:0000256" key="1">
    <source>
        <dbReference type="ARBA" id="ARBA00004329"/>
    </source>
</evidence>